<name>A0A1H2H0Y8_9ACTN</name>
<keyword evidence="4" id="KW-1185">Reference proteome</keyword>
<feature type="region of interest" description="Disordered" evidence="2">
    <location>
        <begin position="347"/>
        <end position="368"/>
    </location>
</feature>
<reference evidence="4" key="1">
    <citation type="submission" date="2016-10" db="EMBL/GenBank/DDBJ databases">
        <authorList>
            <person name="Varghese N."/>
            <person name="Submissions S."/>
        </authorList>
    </citation>
    <scope>NUCLEOTIDE SEQUENCE [LARGE SCALE GENOMIC DNA]</scope>
    <source>
        <strain evidence="4">DSM 45079</strain>
    </source>
</reference>
<keyword evidence="1" id="KW-0175">Coiled coil</keyword>
<dbReference type="RefSeq" id="WP_046766395.1">
    <property type="nucleotide sequence ID" value="NZ_KQ061219.1"/>
</dbReference>
<dbReference type="OrthoDB" id="5112685at2"/>
<proteinExistence type="predicted"/>
<evidence type="ECO:0000313" key="3">
    <source>
        <dbReference type="EMBL" id="SDU25445.1"/>
    </source>
</evidence>
<evidence type="ECO:0000313" key="4">
    <source>
        <dbReference type="Proteomes" id="UP000182977"/>
    </source>
</evidence>
<dbReference type="Proteomes" id="UP000182977">
    <property type="component" value="Chromosome I"/>
</dbReference>
<evidence type="ECO:0000256" key="1">
    <source>
        <dbReference type="SAM" id="Coils"/>
    </source>
</evidence>
<sequence length="368" mass="43075">MAQKDVRKAVMITASNGVRWTRRLEGRSTGPEFLQALEDFCRTSDLSRQWNWWQEGRRDHEHDWLWQILSEWDNGAPQKSEEEAEDFAQAEMDKLDERREADRRRRADLVARSYNEDRGLQRLRLLRAESDAAFFAHVLAAPASAAQQKDAQRRVTERRTEADELRRQLGDPDQVIDRQGFLPAERREMNLRSHMDCWRHRVLRDWEKTDRRRFSALLKMPVPDPTDMCSECQAPAEWQEYDLSLRLFQQPPEPGSTAEQIARLMPGWWERCPACTAYKIEHQWGGHAALPDFDYKQWRAMLPPLVRTIFTPAEPRPKRQQQPKPQPLAVIAPGPISEVMTKLAKAQAKHPSAQLRRGKGDTWELWPT</sequence>
<dbReference type="EMBL" id="LT629791">
    <property type="protein sequence ID" value="SDU25445.1"/>
    <property type="molecule type" value="Genomic_DNA"/>
</dbReference>
<dbReference type="STRING" id="419479.SAMN04488563_0779"/>
<gene>
    <name evidence="3" type="ORF">SAMN04488563_0779</name>
</gene>
<accession>A0A1H2H0Y8</accession>
<evidence type="ECO:0000256" key="2">
    <source>
        <dbReference type="SAM" id="MobiDB-lite"/>
    </source>
</evidence>
<organism evidence="3 4">
    <name type="scientific">Jiangella alkaliphila</name>
    <dbReference type="NCBI Taxonomy" id="419479"/>
    <lineage>
        <taxon>Bacteria</taxon>
        <taxon>Bacillati</taxon>
        <taxon>Actinomycetota</taxon>
        <taxon>Actinomycetes</taxon>
        <taxon>Jiangellales</taxon>
        <taxon>Jiangellaceae</taxon>
        <taxon>Jiangella</taxon>
    </lineage>
</organism>
<feature type="coiled-coil region" evidence="1">
    <location>
        <begin position="78"/>
        <end position="105"/>
    </location>
</feature>
<protein>
    <submittedName>
        <fullName evidence="3">Uncharacterized protein</fullName>
    </submittedName>
</protein>
<dbReference type="AlphaFoldDB" id="A0A1H2H0Y8"/>